<evidence type="ECO:0000313" key="13">
    <source>
        <dbReference type="Proteomes" id="UP001597252"/>
    </source>
</evidence>
<feature type="transmembrane region" description="Helical" evidence="11">
    <location>
        <begin position="59"/>
        <end position="76"/>
    </location>
</feature>
<evidence type="ECO:0000256" key="1">
    <source>
        <dbReference type="ARBA" id="ARBA00004141"/>
    </source>
</evidence>
<comment type="caution">
    <text evidence="12">The sequence shown here is derived from an EMBL/GenBank/DDBJ whole genome shotgun (WGS) entry which is preliminary data.</text>
</comment>
<feature type="region of interest" description="Disordered" evidence="10">
    <location>
        <begin position="420"/>
        <end position="440"/>
    </location>
</feature>
<keyword evidence="2" id="KW-0813">Transport</keyword>
<sequence>MKNRQNLALAVATVTIGVVAGIGAVILSLFLEVIEKLLLNFHETASHPYAWPVSPQRRVLVLAGVGIVSAVSWWVIRNKLKPTVSVRDAVAGDAMPVGSTILHTFTQMLFVGAGGSVGRELAPRELAAMLSQWWQRQMRRYLHLELAASDRRLLTAAAAGAGFAGVYIAPITGMLFSVEILWKNVSRRSVIVSLAMSVIATFVGSWLKGFNPYYLLAKTNFTPQNCLIVLVIGPVCGVLGALFRRGIQRAGMQQAQRRTLLWQLPLVALLTGIIAVWFPQVTGNGRALAQMVFDNQQANLVPWLLLSAAIKALVTLLSLKAGAAGGTLTPSIAIGAAIGATVGTLMSPLLPSVPVWQCAMLGAAALLAVSQQAPLMAMFMLFEVSHLNYSALLPMGLGIVLAMVVANWFLPPKQPQVETGEAETAERLQAKVDRVLENEQ</sequence>
<evidence type="ECO:0000256" key="6">
    <source>
        <dbReference type="ARBA" id="ARBA00023136"/>
    </source>
</evidence>
<feature type="transmembrane region" description="Helical" evidence="11">
    <location>
        <begin position="190"/>
        <end position="207"/>
    </location>
</feature>
<keyword evidence="8" id="KW-0868">Chloride</keyword>
<feature type="transmembrane region" description="Helical" evidence="11">
    <location>
        <begin position="7"/>
        <end position="31"/>
    </location>
</feature>
<evidence type="ECO:0000256" key="11">
    <source>
        <dbReference type="SAM" id="Phobius"/>
    </source>
</evidence>
<keyword evidence="3 11" id="KW-0812">Transmembrane</keyword>
<feature type="compositionally biased region" description="Basic and acidic residues" evidence="10">
    <location>
        <begin position="424"/>
        <end position="440"/>
    </location>
</feature>
<evidence type="ECO:0000256" key="9">
    <source>
        <dbReference type="ARBA" id="ARBA00023303"/>
    </source>
</evidence>
<dbReference type="SUPFAM" id="SSF81340">
    <property type="entry name" value="Clc chloride channel"/>
    <property type="match status" value="1"/>
</dbReference>
<feature type="transmembrane region" description="Helical" evidence="11">
    <location>
        <begin position="359"/>
        <end position="382"/>
    </location>
</feature>
<accession>A0ABW4E6W5</accession>
<keyword evidence="13" id="KW-1185">Reference proteome</keyword>
<dbReference type="InterPro" id="IPR001807">
    <property type="entry name" value="ClC"/>
</dbReference>
<dbReference type="RefSeq" id="WP_125752794.1">
    <property type="nucleotide sequence ID" value="NZ_JBHTON010000014.1"/>
</dbReference>
<organism evidence="12 13">
    <name type="scientific">Lacticaseibacillus baoqingensis</name>
    <dbReference type="NCBI Taxonomy" id="2486013"/>
    <lineage>
        <taxon>Bacteria</taxon>
        <taxon>Bacillati</taxon>
        <taxon>Bacillota</taxon>
        <taxon>Bacilli</taxon>
        <taxon>Lactobacillales</taxon>
        <taxon>Lactobacillaceae</taxon>
        <taxon>Lacticaseibacillus</taxon>
    </lineage>
</organism>
<evidence type="ECO:0000313" key="12">
    <source>
        <dbReference type="EMBL" id="MFD1484733.1"/>
    </source>
</evidence>
<feature type="transmembrane region" description="Helical" evidence="11">
    <location>
        <begin position="97"/>
        <end position="117"/>
    </location>
</feature>
<feature type="transmembrane region" description="Helical" evidence="11">
    <location>
        <begin position="389"/>
        <end position="410"/>
    </location>
</feature>
<feature type="transmembrane region" description="Helical" evidence="11">
    <location>
        <begin position="227"/>
        <end position="247"/>
    </location>
</feature>
<name>A0ABW4E6W5_9LACO</name>
<keyword evidence="7" id="KW-0869">Chloride channel</keyword>
<feature type="transmembrane region" description="Helical" evidence="11">
    <location>
        <begin position="259"/>
        <end position="280"/>
    </location>
</feature>
<evidence type="ECO:0000256" key="2">
    <source>
        <dbReference type="ARBA" id="ARBA00022448"/>
    </source>
</evidence>
<protein>
    <submittedName>
        <fullName evidence="12">Chloride channel protein</fullName>
    </submittedName>
</protein>
<reference evidence="13" key="1">
    <citation type="journal article" date="2019" name="Int. J. Syst. Evol. Microbiol.">
        <title>The Global Catalogue of Microorganisms (GCM) 10K type strain sequencing project: providing services to taxonomists for standard genome sequencing and annotation.</title>
        <authorList>
            <consortium name="The Broad Institute Genomics Platform"/>
            <consortium name="The Broad Institute Genome Sequencing Center for Infectious Disease"/>
            <person name="Wu L."/>
            <person name="Ma J."/>
        </authorList>
    </citation>
    <scope>NUCLEOTIDE SEQUENCE [LARGE SCALE GENOMIC DNA]</scope>
    <source>
        <strain evidence="13">CCM 8903</strain>
    </source>
</reference>
<dbReference type="PANTHER" id="PTHR43427:SF6">
    <property type="entry name" value="CHLORIDE CHANNEL PROTEIN CLC-E"/>
    <property type="match status" value="1"/>
</dbReference>
<comment type="subcellular location">
    <subcellularLocation>
        <location evidence="1">Membrane</location>
        <topology evidence="1">Multi-pass membrane protein</topology>
    </subcellularLocation>
</comment>
<feature type="transmembrane region" description="Helical" evidence="11">
    <location>
        <begin position="300"/>
        <end position="319"/>
    </location>
</feature>
<dbReference type="Gene3D" id="1.10.3080.10">
    <property type="entry name" value="Clc chloride channel"/>
    <property type="match status" value="1"/>
</dbReference>
<dbReference type="Proteomes" id="UP001597252">
    <property type="component" value="Unassembled WGS sequence"/>
</dbReference>
<keyword evidence="5" id="KW-0406">Ion transport</keyword>
<keyword evidence="9" id="KW-0407">Ion channel</keyword>
<evidence type="ECO:0000256" key="10">
    <source>
        <dbReference type="SAM" id="MobiDB-lite"/>
    </source>
</evidence>
<keyword evidence="6 11" id="KW-0472">Membrane</keyword>
<dbReference type="InterPro" id="IPR014743">
    <property type="entry name" value="Cl-channel_core"/>
</dbReference>
<dbReference type="PRINTS" id="PR00762">
    <property type="entry name" value="CLCHANNEL"/>
</dbReference>
<evidence type="ECO:0000256" key="8">
    <source>
        <dbReference type="ARBA" id="ARBA00023214"/>
    </source>
</evidence>
<feature type="transmembrane region" description="Helical" evidence="11">
    <location>
        <begin position="153"/>
        <end position="178"/>
    </location>
</feature>
<keyword evidence="4 11" id="KW-1133">Transmembrane helix</keyword>
<evidence type="ECO:0000256" key="5">
    <source>
        <dbReference type="ARBA" id="ARBA00023065"/>
    </source>
</evidence>
<proteinExistence type="predicted"/>
<dbReference type="EMBL" id="JBHTON010000014">
    <property type="protein sequence ID" value="MFD1484733.1"/>
    <property type="molecule type" value="Genomic_DNA"/>
</dbReference>
<gene>
    <name evidence="12" type="ORF">ACFQ5J_05770</name>
</gene>
<dbReference type="InterPro" id="IPR050368">
    <property type="entry name" value="ClC-type_chloride_channel"/>
</dbReference>
<dbReference type="Pfam" id="PF00654">
    <property type="entry name" value="Voltage_CLC"/>
    <property type="match status" value="1"/>
</dbReference>
<evidence type="ECO:0000256" key="3">
    <source>
        <dbReference type="ARBA" id="ARBA00022692"/>
    </source>
</evidence>
<evidence type="ECO:0000256" key="4">
    <source>
        <dbReference type="ARBA" id="ARBA00022989"/>
    </source>
</evidence>
<feature type="transmembrane region" description="Helical" evidence="11">
    <location>
        <begin position="331"/>
        <end position="353"/>
    </location>
</feature>
<dbReference type="PANTHER" id="PTHR43427">
    <property type="entry name" value="CHLORIDE CHANNEL PROTEIN CLC-E"/>
    <property type="match status" value="1"/>
</dbReference>
<evidence type="ECO:0000256" key="7">
    <source>
        <dbReference type="ARBA" id="ARBA00023173"/>
    </source>
</evidence>